<evidence type="ECO:0000313" key="6">
    <source>
        <dbReference type="EMBL" id="GAA1585351.1"/>
    </source>
</evidence>
<dbReference type="Proteomes" id="UP001500393">
    <property type="component" value="Unassembled WGS sequence"/>
</dbReference>
<comment type="pathway">
    <text evidence="1">Lipid metabolism; butanoate metabolism.</text>
</comment>
<comment type="caution">
    <text evidence="6">The sequence shown here is derived from an EMBL/GenBank/DDBJ whole genome shotgun (WGS) entry which is preliminary data.</text>
</comment>
<name>A0ABP4PRF3_9ACTN</name>
<dbReference type="Pfam" id="PF00725">
    <property type="entry name" value="3HCDH"/>
    <property type="match status" value="1"/>
</dbReference>
<feature type="domain" description="3-hydroxyacyl-CoA dehydrogenase NAD binding" evidence="5">
    <location>
        <begin position="4"/>
        <end position="169"/>
    </location>
</feature>
<evidence type="ECO:0000313" key="7">
    <source>
        <dbReference type="Proteomes" id="UP001500393"/>
    </source>
</evidence>
<evidence type="ECO:0000256" key="1">
    <source>
        <dbReference type="ARBA" id="ARBA00005086"/>
    </source>
</evidence>
<keyword evidence="3" id="KW-0560">Oxidoreductase</keyword>
<protein>
    <submittedName>
        <fullName evidence="6">3-hydroxyacyl-CoA dehydrogenase family protein</fullName>
    </submittedName>
</protein>
<dbReference type="InterPro" id="IPR022694">
    <property type="entry name" value="3-OHacyl-CoA_DH"/>
</dbReference>
<gene>
    <name evidence="6" type="ORF">GCM10009789_43750</name>
</gene>
<dbReference type="InterPro" id="IPR006108">
    <property type="entry name" value="3HC_DH_C"/>
</dbReference>
<evidence type="ECO:0000256" key="2">
    <source>
        <dbReference type="ARBA" id="ARBA00009463"/>
    </source>
</evidence>
<comment type="similarity">
    <text evidence="2">Belongs to the 3-hydroxyacyl-CoA dehydrogenase family.</text>
</comment>
<dbReference type="InterPro" id="IPR008927">
    <property type="entry name" value="6-PGluconate_DH-like_C_sf"/>
</dbReference>
<keyword evidence="7" id="KW-1185">Reference proteome</keyword>
<reference evidence="7" key="1">
    <citation type="journal article" date="2019" name="Int. J. Syst. Evol. Microbiol.">
        <title>The Global Catalogue of Microorganisms (GCM) 10K type strain sequencing project: providing services to taxonomists for standard genome sequencing and annotation.</title>
        <authorList>
            <consortium name="The Broad Institute Genomics Platform"/>
            <consortium name="The Broad Institute Genome Sequencing Center for Infectious Disease"/>
            <person name="Wu L."/>
            <person name="Ma J."/>
        </authorList>
    </citation>
    <scope>NUCLEOTIDE SEQUENCE [LARGE SCALE GENOMIC DNA]</scope>
    <source>
        <strain evidence="7">JCM 14969</strain>
    </source>
</reference>
<dbReference type="PANTHER" id="PTHR48075">
    <property type="entry name" value="3-HYDROXYACYL-COA DEHYDROGENASE FAMILY PROTEIN"/>
    <property type="match status" value="1"/>
</dbReference>
<dbReference type="SUPFAM" id="SSF51735">
    <property type="entry name" value="NAD(P)-binding Rossmann-fold domains"/>
    <property type="match status" value="1"/>
</dbReference>
<dbReference type="PANTHER" id="PTHR48075:SF5">
    <property type="entry name" value="3-HYDROXYBUTYRYL-COA DEHYDROGENASE"/>
    <property type="match status" value="1"/>
</dbReference>
<dbReference type="InterPro" id="IPR013328">
    <property type="entry name" value="6PGD_dom2"/>
</dbReference>
<dbReference type="Gene3D" id="1.10.1040.10">
    <property type="entry name" value="N-(1-d-carboxylethyl)-l-norvaline Dehydrogenase, domain 2"/>
    <property type="match status" value="1"/>
</dbReference>
<dbReference type="Pfam" id="PF02737">
    <property type="entry name" value="3HCDH_N"/>
    <property type="match status" value="1"/>
</dbReference>
<dbReference type="InterPro" id="IPR036291">
    <property type="entry name" value="NAD(P)-bd_dom_sf"/>
</dbReference>
<dbReference type="Gene3D" id="3.40.50.720">
    <property type="entry name" value="NAD(P)-binding Rossmann-like Domain"/>
    <property type="match status" value="1"/>
</dbReference>
<feature type="domain" description="3-hydroxyacyl-CoA dehydrogenase C-terminal" evidence="4">
    <location>
        <begin position="174"/>
        <end position="272"/>
    </location>
</feature>
<organism evidence="6 7">
    <name type="scientific">Kribbella sancticallisti</name>
    <dbReference type="NCBI Taxonomy" id="460087"/>
    <lineage>
        <taxon>Bacteria</taxon>
        <taxon>Bacillati</taxon>
        <taxon>Actinomycetota</taxon>
        <taxon>Actinomycetes</taxon>
        <taxon>Propionibacteriales</taxon>
        <taxon>Kribbellaceae</taxon>
        <taxon>Kribbella</taxon>
    </lineage>
</organism>
<dbReference type="PIRSF" id="PIRSF000105">
    <property type="entry name" value="HCDH"/>
    <property type="match status" value="1"/>
</dbReference>
<accession>A0ABP4PRF3</accession>
<dbReference type="InterPro" id="IPR006176">
    <property type="entry name" value="3-OHacyl-CoA_DH_NAD-bd"/>
</dbReference>
<sequence length="296" mass="31172">MSVIAVLGLGTMGQGIAVSAAGAGHQVRLLDQPSRQADCVDAVRLRFDRHSTGQPADLRPAADLADAVGPADLVIEAVPESPELKRALFSELHGLVAPDAVIMTNTSSLPLDELVSAVEFPGRFLAAHFFHPAELIPGVEIARTPATDQESVDVALAFLRTLAKEPVEVLPQAGFVANRLQIALFLEALACVAEGVAAPAEIDTIVRTTFGLRLPAYGPFAIADMAGLDVYQSILATLHSQHGERFAPPAELTALLEAGRTGLKSGAGFHTYSAERSTALAAERDDLYRRILAATA</sequence>
<proteinExistence type="inferred from homology"/>
<evidence type="ECO:0000259" key="4">
    <source>
        <dbReference type="Pfam" id="PF00725"/>
    </source>
</evidence>
<dbReference type="EMBL" id="BAAAOS010000029">
    <property type="protein sequence ID" value="GAA1585351.1"/>
    <property type="molecule type" value="Genomic_DNA"/>
</dbReference>
<dbReference type="RefSeq" id="WP_344216697.1">
    <property type="nucleotide sequence ID" value="NZ_BAAAOS010000029.1"/>
</dbReference>
<dbReference type="SUPFAM" id="SSF48179">
    <property type="entry name" value="6-phosphogluconate dehydrogenase C-terminal domain-like"/>
    <property type="match status" value="1"/>
</dbReference>
<evidence type="ECO:0000259" key="5">
    <source>
        <dbReference type="Pfam" id="PF02737"/>
    </source>
</evidence>
<evidence type="ECO:0000256" key="3">
    <source>
        <dbReference type="ARBA" id="ARBA00023002"/>
    </source>
</evidence>